<proteinExistence type="predicted"/>
<evidence type="ECO:0000313" key="1">
    <source>
        <dbReference type="EMBL" id="DAD72379.1"/>
    </source>
</evidence>
<sequence>METKNKVPEVKVHQPLNPFMGKTFKVLTYNDGDQVIDTETVKIESQEELKTLLGEIKQYNSEYTYLSNSERKYKKLITE</sequence>
<reference evidence="1" key="1">
    <citation type="journal article" date="2021" name="Proc. Natl. Acad. Sci. U.S.A.">
        <title>A Catalog of Tens of Thousands of Viruses from Human Metagenomes Reveals Hidden Associations with Chronic Diseases.</title>
        <authorList>
            <person name="Tisza M.J."/>
            <person name="Buck C.B."/>
        </authorList>
    </citation>
    <scope>NUCLEOTIDE SEQUENCE</scope>
    <source>
        <strain evidence="1">CtfJc17</strain>
    </source>
</reference>
<protein>
    <submittedName>
        <fullName evidence="1">Uncharacterized protein</fullName>
    </submittedName>
</protein>
<accession>A0A8S5LRA6</accession>
<organism evidence="1">
    <name type="scientific">Myoviridae sp. ctfJc17</name>
    <dbReference type="NCBI Taxonomy" id="2827612"/>
    <lineage>
        <taxon>Viruses</taxon>
        <taxon>Duplodnaviria</taxon>
        <taxon>Heunggongvirae</taxon>
        <taxon>Uroviricota</taxon>
        <taxon>Caudoviricetes</taxon>
    </lineage>
</organism>
<dbReference type="EMBL" id="BK015898">
    <property type="protein sequence ID" value="DAD72379.1"/>
    <property type="molecule type" value="Genomic_DNA"/>
</dbReference>
<name>A0A8S5LRA6_9CAUD</name>